<dbReference type="PANTHER" id="PTHR11802:SF3">
    <property type="entry name" value="RETINOID-INDUCIBLE SERINE CARBOXYPEPTIDASE"/>
    <property type="match status" value="1"/>
</dbReference>
<dbReference type="InterPro" id="IPR001563">
    <property type="entry name" value="Peptidase_S10"/>
</dbReference>
<reference evidence="7 8" key="1">
    <citation type="submission" date="2020-08" db="EMBL/GenBank/DDBJ databases">
        <title>Dyella sp. G9 isolated from forest soil.</title>
        <authorList>
            <person name="Fu J."/>
            <person name="Qiu L."/>
        </authorList>
    </citation>
    <scope>NUCLEOTIDE SEQUENCE [LARGE SCALE GENOMIC DNA]</scope>
    <source>
        <strain evidence="7 8">G9</strain>
    </source>
</reference>
<evidence type="ECO:0000256" key="6">
    <source>
        <dbReference type="SAM" id="SignalP"/>
    </source>
</evidence>
<dbReference type="SUPFAM" id="SSF53474">
    <property type="entry name" value="alpha/beta-Hydrolases"/>
    <property type="match status" value="1"/>
</dbReference>
<evidence type="ECO:0000256" key="1">
    <source>
        <dbReference type="ARBA" id="ARBA00022645"/>
    </source>
</evidence>
<feature type="chain" id="PRO_5028927097" evidence="6">
    <location>
        <begin position="34"/>
        <end position="503"/>
    </location>
</feature>
<dbReference type="PANTHER" id="PTHR11802">
    <property type="entry name" value="SERINE PROTEASE FAMILY S10 SERINE CARBOXYPEPTIDASE"/>
    <property type="match status" value="1"/>
</dbReference>
<dbReference type="AlphaFoldDB" id="A0A7G8Q8R1"/>
<evidence type="ECO:0000256" key="5">
    <source>
        <dbReference type="ARBA" id="ARBA00023180"/>
    </source>
</evidence>
<dbReference type="GO" id="GO:0006508">
    <property type="term" value="P:proteolysis"/>
    <property type="evidence" value="ECO:0007669"/>
    <property type="project" value="UniProtKB-KW"/>
</dbReference>
<keyword evidence="5" id="KW-0325">Glycoprotein</keyword>
<evidence type="ECO:0000313" key="7">
    <source>
        <dbReference type="EMBL" id="QNK03169.1"/>
    </source>
</evidence>
<feature type="signal peptide" evidence="6">
    <location>
        <begin position="1"/>
        <end position="33"/>
    </location>
</feature>
<sequence>MKRSTSTGFSIPRLGALGLATLLAFGTSAIALAADTVEPLIAPVTTTHKVTIGGVSVPYKATFAELPLGDDKSHPQATMSATTYLRSDVRDASKRPVIFAFNGGPGASSTPLHLHALGPRMVMDPDKTHKEPSIVDNAYSVLDAADLVFIDPVGTGLSRVMPGGDGKPYWGPDSDAQLILGFMRDWLKEHHREQSPVFVAGESYGGYRLGTMMKLLGDQQVAGVILISPMLDRISMVDAKGNDQPYINGFPTMAAAAWFHQKVDRRGLTLEAFVADAQAFASSDYAVALQQGDKLPAAQRHALAQKMAGYIGLPAERIERADLRVNSEDYLNELLADQGLRLGRLDTRETGPLHAEAPKGVPTNDPSLHVSQKVGINDRYFRDELHVPTDRRYVGVNFQVNAIWNWADDKGDQPGPRFYFNSAPFIGDAAAKRPGMKILLAGGLFDMATPWSAARYVMDHAGIPAGRLTEAGFASGHSPYGDPGTLKAFSSQLHSFIKSTAAP</sequence>
<evidence type="ECO:0000256" key="3">
    <source>
        <dbReference type="ARBA" id="ARBA00022729"/>
    </source>
</evidence>
<dbReference type="EMBL" id="CP060412">
    <property type="protein sequence ID" value="QNK03169.1"/>
    <property type="molecule type" value="Genomic_DNA"/>
</dbReference>
<dbReference type="Proteomes" id="UP000515873">
    <property type="component" value="Chromosome"/>
</dbReference>
<protein>
    <submittedName>
        <fullName evidence="7">Peptidase S10</fullName>
    </submittedName>
</protein>
<evidence type="ECO:0000313" key="8">
    <source>
        <dbReference type="Proteomes" id="UP000515873"/>
    </source>
</evidence>
<name>A0A7G8Q8R1_9GAMM</name>
<keyword evidence="1" id="KW-0121">Carboxypeptidase</keyword>
<dbReference type="KEGG" id="dtl:H8F01_08695"/>
<keyword evidence="2" id="KW-0645">Protease</keyword>
<evidence type="ECO:0000256" key="2">
    <source>
        <dbReference type="ARBA" id="ARBA00022670"/>
    </source>
</evidence>
<dbReference type="InterPro" id="IPR029058">
    <property type="entry name" value="AB_hydrolase_fold"/>
</dbReference>
<evidence type="ECO:0000256" key="4">
    <source>
        <dbReference type="ARBA" id="ARBA00022801"/>
    </source>
</evidence>
<accession>A0A7G8Q8R1</accession>
<proteinExistence type="predicted"/>
<dbReference type="RefSeq" id="WP_187058632.1">
    <property type="nucleotide sequence ID" value="NZ_CP060412.1"/>
</dbReference>
<gene>
    <name evidence="7" type="ORF">H8F01_08695</name>
</gene>
<keyword evidence="8" id="KW-1185">Reference proteome</keyword>
<keyword evidence="3 6" id="KW-0732">Signal</keyword>
<organism evidence="7 8">
    <name type="scientific">Dyella telluris</name>
    <dbReference type="NCBI Taxonomy" id="2763498"/>
    <lineage>
        <taxon>Bacteria</taxon>
        <taxon>Pseudomonadati</taxon>
        <taxon>Pseudomonadota</taxon>
        <taxon>Gammaproteobacteria</taxon>
        <taxon>Lysobacterales</taxon>
        <taxon>Rhodanobacteraceae</taxon>
        <taxon>Dyella</taxon>
    </lineage>
</organism>
<dbReference type="GO" id="GO:0004185">
    <property type="term" value="F:serine-type carboxypeptidase activity"/>
    <property type="evidence" value="ECO:0007669"/>
    <property type="project" value="InterPro"/>
</dbReference>
<keyword evidence="4" id="KW-0378">Hydrolase</keyword>
<dbReference type="Gene3D" id="3.40.50.1820">
    <property type="entry name" value="alpha/beta hydrolase"/>
    <property type="match status" value="1"/>
</dbReference>
<dbReference type="Pfam" id="PF00450">
    <property type="entry name" value="Peptidase_S10"/>
    <property type="match status" value="1"/>
</dbReference>